<proteinExistence type="predicted"/>
<accession>A0A2Z2K579</accession>
<dbReference type="InterPro" id="IPR003462">
    <property type="entry name" value="ODC_Mu_crystall"/>
</dbReference>
<gene>
    <name evidence="1" type="ORF">B9T62_10660</name>
</gene>
<dbReference type="Gene3D" id="3.40.50.720">
    <property type="entry name" value="NAD(P)-binding Rossmann-like Domain"/>
    <property type="match status" value="1"/>
</dbReference>
<sequence>MYILSREQIISSGIADMSVAQPIIEHIFRQKAAGTTAGAQEIAMIPDQPEAGAYYSLPAYLREEHVAGIKWSSHVPPAAAGQVYTHPVILLNELETGVPKALIEGQLISGLRTAAVSATAVKYLADPAADSLLICGTGFQARQQLLGVLPYLHHLKEVHVWSRTFSHAELFIEEMSSRFEGRLLVWRVHRELPESLDFARIVIAATSAAEPYLSPSHFVKGQLYLHIGRGDIAAAAVNGFDTIVCDDYQGGILTSSQSLFRLARQQPTIGEKVVLLEELILERSIIRQQEGKKLMFNAFGLSIFDLALANAALNHLLADGQTELPVFPMFKETCP</sequence>
<dbReference type="InterPro" id="IPR036291">
    <property type="entry name" value="NAD(P)-bd_dom_sf"/>
</dbReference>
<dbReference type="GO" id="GO:0005737">
    <property type="term" value="C:cytoplasm"/>
    <property type="evidence" value="ECO:0007669"/>
    <property type="project" value="TreeGrafter"/>
</dbReference>
<protein>
    <recommendedName>
        <fullName evidence="3">Ornithine cyclodeaminase</fullName>
    </recommendedName>
</protein>
<dbReference type="GO" id="GO:0042562">
    <property type="term" value="F:hormone binding"/>
    <property type="evidence" value="ECO:0007669"/>
    <property type="project" value="TreeGrafter"/>
</dbReference>
<dbReference type="KEGG" id="pdh:B9T62_10660"/>
<dbReference type="PIRSF" id="PIRSF001439">
    <property type="entry name" value="CryM"/>
    <property type="match status" value="1"/>
</dbReference>
<keyword evidence="2" id="KW-1185">Reference proteome</keyword>
<dbReference type="RefSeq" id="WP_087915219.1">
    <property type="nucleotide sequence ID" value="NZ_CP021780.1"/>
</dbReference>
<evidence type="ECO:0000313" key="2">
    <source>
        <dbReference type="Proteomes" id="UP000249890"/>
    </source>
</evidence>
<evidence type="ECO:0008006" key="3">
    <source>
        <dbReference type="Google" id="ProtNLM"/>
    </source>
</evidence>
<evidence type="ECO:0000313" key="1">
    <source>
        <dbReference type="EMBL" id="ASA21206.1"/>
    </source>
</evidence>
<dbReference type="OrthoDB" id="9792005at2"/>
<dbReference type="PANTHER" id="PTHR13812:SF19">
    <property type="entry name" value="KETIMINE REDUCTASE MU-CRYSTALLIN"/>
    <property type="match status" value="1"/>
</dbReference>
<dbReference type="Pfam" id="PF02423">
    <property type="entry name" value="OCD_Mu_crystall"/>
    <property type="match status" value="1"/>
</dbReference>
<organism evidence="1 2">
    <name type="scientific">Paenibacillus donghaensis</name>
    <dbReference type="NCBI Taxonomy" id="414771"/>
    <lineage>
        <taxon>Bacteria</taxon>
        <taxon>Bacillati</taxon>
        <taxon>Bacillota</taxon>
        <taxon>Bacilli</taxon>
        <taxon>Bacillales</taxon>
        <taxon>Paenibacillaceae</taxon>
        <taxon>Paenibacillus</taxon>
    </lineage>
</organism>
<reference evidence="1 2" key="1">
    <citation type="submission" date="2017-06" db="EMBL/GenBank/DDBJ databases">
        <title>Complete genome sequence of Paenibacillus donghaensis KCTC 13049T isolated from East Sea sediment, South Korea.</title>
        <authorList>
            <person name="Jung B.K."/>
            <person name="Hong S.-J."/>
            <person name="Shin J.-H."/>
        </authorList>
    </citation>
    <scope>NUCLEOTIDE SEQUENCE [LARGE SCALE GENOMIC DNA]</scope>
    <source>
        <strain evidence="1 2">KCTC 13049</strain>
    </source>
</reference>
<dbReference type="Gene3D" id="3.30.1780.10">
    <property type="entry name" value="ornithine cyclodeaminase, domain 1"/>
    <property type="match status" value="1"/>
</dbReference>
<dbReference type="PANTHER" id="PTHR13812">
    <property type="entry name" value="KETIMINE REDUCTASE MU-CRYSTALLIN"/>
    <property type="match status" value="1"/>
</dbReference>
<dbReference type="InterPro" id="IPR023401">
    <property type="entry name" value="ODC_N"/>
</dbReference>
<dbReference type="AlphaFoldDB" id="A0A2Z2K579"/>
<dbReference type="SUPFAM" id="SSF51735">
    <property type="entry name" value="NAD(P)-binding Rossmann-fold domains"/>
    <property type="match status" value="1"/>
</dbReference>
<name>A0A2Z2K579_9BACL</name>
<dbReference type="Proteomes" id="UP000249890">
    <property type="component" value="Chromosome"/>
</dbReference>
<dbReference type="EMBL" id="CP021780">
    <property type="protein sequence ID" value="ASA21206.1"/>
    <property type="molecule type" value="Genomic_DNA"/>
</dbReference>